<name>A0ABP8P6C5_9NOCA</name>
<evidence type="ECO:0000259" key="4">
    <source>
        <dbReference type="Pfam" id="PF02720"/>
    </source>
</evidence>
<evidence type="ECO:0000313" key="5">
    <source>
        <dbReference type="EMBL" id="GAA4482608.1"/>
    </source>
</evidence>
<evidence type="ECO:0000313" key="6">
    <source>
        <dbReference type="Proteomes" id="UP001501183"/>
    </source>
</evidence>
<accession>A0ABP8P6C5</accession>
<dbReference type="EMBL" id="BAABFB010000050">
    <property type="protein sequence ID" value="GAA4482608.1"/>
    <property type="molecule type" value="Genomic_DNA"/>
</dbReference>
<feature type="region of interest" description="Disordered" evidence="2">
    <location>
        <begin position="497"/>
        <end position="524"/>
    </location>
</feature>
<evidence type="ECO:0000256" key="1">
    <source>
        <dbReference type="ARBA" id="ARBA00023450"/>
    </source>
</evidence>
<keyword evidence="5" id="KW-0540">Nuclease</keyword>
<comment type="caution">
    <text evidence="5">The sequence shown here is derived from an EMBL/GenBank/DDBJ whole genome shotgun (WGS) entry which is preliminary data.</text>
</comment>
<organism evidence="5 6">
    <name type="scientific">Rhodococcus olei</name>
    <dbReference type="NCBI Taxonomy" id="2161675"/>
    <lineage>
        <taxon>Bacteria</taxon>
        <taxon>Bacillati</taxon>
        <taxon>Actinomycetota</taxon>
        <taxon>Actinomycetes</taxon>
        <taxon>Mycobacteriales</taxon>
        <taxon>Nocardiaceae</taxon>
        <taxon>Rhodococcus</taxon>
    </lineage>
</organism>
<evidence type="ECO:0000259" key="3">
    <source>
        <dbReference type="Pfam" id="PF01844"/>
    </source>
</evidence>
<keyword evidence="5" id="KW-0378">Hydrolase</keyword>
<feature type="region of interest" description="Disordered" evidence="2">
    <location>
        <begin position="301"/>
        <end position="320"/>
    </location>
</feature>
<keyword evidence="6" id="KW-1185">Reference proteome</keyword>
<feature type="domain" description="HNH" evidence="3">
    <location>
        <begin position="447"/>
        <end position="487"/>
    </location>
</feature>
<dbReference type="CDD" id="cd00085">
    <property type="entry name" value="HNHc"/>
    <property type="match status" value="1"/>
</dbReference>
<feature type="region of interest" description="Disordered" evidence="2">
    <location>
        <begin position="249"/>
        <end position="270"/>
    </location>
</feature>
<evidence type="ECO:0000256" key="2">
    <source>
        <dbReference type="SAM" id="MobiDB-lite"/>
    </source>
</evidence>
<dbReference type="InterPro" id="IPR002711">
    <property type="entry name" value="HNH"/>
</dbReference>
<protein>
    <submittedName>
        <fullName evidence="5">HNH endonuclease signature motif containing protein</fullName>
    </submittedName>
</protein>
<dbReference type="Pfam" id="PF01844">
    <property type="entry name" value="HNH"/>
    <property type="match status" value="1"/>
</dbReference>
<dbReference type="InterPro" id="IPR003615">
    <property type="entry name" value="HNH_nuc"/>
</dbReference>
<dbReference type="Proteomes" id="UP001501183">
    <property type="component" value="Unassembled WGS sequence"/>
</dbReference>
<reference evidence="6" key="1">
    <citation type="journal article" date="2019" name="Int. J. Syst. Evol. Microbiol.">
        <title>The Global Catalogue of Microorganisms (GCM) 10K type strain sequencing project: providing services to taxonomists for standard genome sequencing and annotation.</title>
        <authorList>
            <consortium name="The Broad Institute Genomics Platform"/>
            <consortium name="The Broad Institute Genome Sequencing Center for Infectious Disease"/>
            <person name="Wu L."/>
            <person name="Ma J."/>
        </authorList>
    </citation>
    <scope>NUCLEOTIDE SEQUENCE [LARGE SCALE GENOMIC DNA]</scope>
    <source>
        <strain evidence="6">JCM 32206</strain>
    </source>
</reference>
<sequence length="574" mass="61490">MTIAMRDPASRGGAATNREYEDERMHHTAEGAGDGTPAWNRTGLMVVGSEQSPLPVGDRDYSSNMFSIRGAGGCGEVERHLAALDAAVEGLLTESLAGLSETDVVETLQRMEASLRKASAVGHRLIVEAVERSIPGNLACRSINDFLTSTLRVSAADAAKRVKGATKVGTWHTVGGEEMDPVLSATAAAVREGAVAPDHVAAIAKTMRRIPHGTGADELAVAEHILADAARSTTPEDVTRIGVHLLAHLNPDGDAPDEKERKRRRGIRIGQQGADLLTPISGMLDPELRALLDPVLAKLARPGMNNPDDPDSPSGDVDSPTLDRAALAMAAARDTRTPAQRNHDAVKVALRQLLSSGVLGSHRGLPVTVIITMTLKQLEDAAGVVTTASGGIVPIKDALRMAERAHPALVVFDHNGRPLHLGRNRRLASADQRLALIASSRGCTRPGCDAPGTLTAVHHLREWKDGGRTDITNEDLVCDCCHALVHDGPGGWKTEVAPHDSEHPGRTEWTAPPHIDPERKPRVNHRHHLGDLVAGALARYRARQDAELRRWQEQYERDNRRHADAAGEGDDEGP</sequence>
<proteinExistence type="inferred from homology"/>
<feature type="compositionally biased region" description="Basic and acidic residues" evidence="2">
    <location>
        <begin position="552"/>
        <end position="565"/>
    </location>
</feature>
<dbReference type="GO" id="GO:0004519">
    <property type="term" value="F:endonuclease activity"/>
    <property type="evidence" value="ECO:0007669"/>
    <property type="project" value="UniProtKB-KW"/>
</dbReference>
<keyword evidence="5" id="KW-0255">Endonuclease</keyword>
<feature type="domain" description="DUF222" evidence="4">
    <location>
        <begin position="106"/>
        <end position="437"/>
    </location>
</feature>
<comment type="similarity">
    <text evidence="1">Belongs to the Rv1128c/1148c/1588c/1702c/1945/3466 family.</text>
</comment>
<feature type="compositionally biased region" description="Basic and acidic residues" evidence="2">
    <location>
        <begin position="497"/>
        <end position="506"/>
    </location>
</feature>
<feature type="compositionally biased region" description="Basic and acidic residues" evidence="2">
    <location>
        <begin position="18"/>
        <end position="29"/>
    </location>
</feature>
<dbReference type="InterPro" id="IPR003870">
    <property type="entry name" value="DUF222"/>
</dbReference>
<feature type="region of interest" description="Disordered" evidence="2">
    <location>
        <begin position="552"/>
        <end position="574"/>
    </location>
</feature>
<gene>
    <name evidence="5" type="ORF">GCM10023094_32860</name>
</gene>
<dbReference type="Pfam" id="PF02720">
    <property type="entry name" value="DUF222"/>
    <property type="match status" value="1"/>
</dbReference>
<feature type="region of interest" description="Disordered" evidence="2">
    <location>
        <begin position="1"/>
        <end position="38"/>
    </location>
</feature>